<protein>
    <recommendedName>
        <fullName evidence="5">AP2/ERF domain-containing protein</fullName>
    </recommendedName>
</protein>
<accession>A0A0R0CS86</accession>
<dbReference type="Pfam" id="PF13392">
    <property type="entry name" value="HNH_3"/>
    <property type="match status" value="1"/>
</dbReference>
<evidence type="ECO:0000259" key="5">
    <source>
        <dbReference type="PROSITE" id="PS51032"/>
    </source>
</evidence>
<dbReference type="InterPro" id="IPR003615">
    <property type="entry name" value="HNH_nuc"/>
</dbReference>
<keyword evidence="1" id="KW-0805">Transcription regulation</keyword>
<dbReference type="PATRIC" id="fig|344882.3.peg.801"/>
<reference evidence="6 7" key="1">
    <citation type="submission" date="2015-05" db="EMBL/GenBank/DDBJ databases">
        <title>Genome sequencing and analysis of members of genus Stenotrophomonas.</title>
        <authorList>
            <person name="Patil P.P."/>
            <person name="Midha S."/>
            <person name="Patil P.B."/>
        </authorList>
    </citation>
    <scope>NUCLEOTIDE SEQUENCE [LARGE SCALE GENOMIC DNA]</scope>
    <source>
        <strain evidence="6 7">DSM 21858</strain>
    </source>
</reference>
<dbReference type="SUPFAM" id="SSF54060">
    <property type="entry name" value="His-Me finger endonucleases"/>
    <property type="match status" value="1"/>
</dbReference>
<dbReference type="RefSeq" id="WP_057659332.1">
    <property type="nucleotide sequence ID" value="NZ_LDJL01000011.1"/>
</dbReference>
<gene>
    <name evidence="6" type="ORF">ABB29_12140</name>
</gene>
<evidence type="ECO:0000313" key="7">
    <source>
        <dbReference type="Proteomes" id="UP000052052"/>
    </source>
</evidence>
<dbReference type="EMBL" id="LDJL01000011">
    <property type="protein sequence ID" value="KRG69146.1"/>
    <property type="molecule type" value="Genomic_DNA"/>
</dbReference>
<evidence type="ECO:0000256" key="2">
    <source>
        <dbReference type="ARBA" id="ARBA00023125"/>
    </source>
</evidence>
<feature type="region of interest" description="Disordered" evidence="4">
    <location>
        <begin position="94"/>
        <end position="119"/>
    </location>
</feature>
<dbReference type="STRING" id="344882.ABB29_12140"/>
<evidence type="ECO:0000256" key="3">
    <source>
        <dbReference type="ARBA" id="ARBA00023163"/>
    </source>
</evidence>
<name>A0A0R0CS86_9GAMM</name>
<dbReference type="InterPro" id="IPR036955">
    <property type="entry name" value="AP2/ERF_dom_sf"/>
</dbReference>
<feature type="domain" description="AP2/ERF" evidence="5">
    <location>
        <begin position="110"/>
        <end position="163"/>
    </location>
</feature>
<dbReference type="Gene3D" id="3.90.75.20">
    <property type="match status" value="1"/>
</dbReference>
<dbReference type="PROSITE" id="PS51032">
    <property type="entry name" value="AP2_ERF"/>
    <property type="match status" value="1"/>
</dbReference>
<proteinExistence type="predicted"/>
<sequence>MKELSVDRLKAVLRYEPETGLFFWVNPPKNHPRLNEYVAGGISTGYVMIKVDGQKYKAHRLAWLYMHGAWPEMDIDHANGSPLDNRIANLRLATNPQNQANRRRDHGKDTPKGVRRLPRGSYQARITIDHKQICLGTFDTEDQAQAAYLAASQDHYKDFARAA</sequence>
<organism evidence="6 7">
    <name type="scientific">Pseudoxanthomonas dokdonensis</name>
    <dbReference type="NCBI Taxonomy" id="344882"/>
    <lineage>
        <taxon>Bacteria</taxon>
        <taxon>Pseudomonadati</taxon>
        <taxon>Pseudomonadota</taxon>
        <taxon>Gammaproteobacteria</taxon>
        <taxon>Lysobacterales</taxon>
        <taxon>Lysobacteraceae</taxon>
        <taxon>Pseudoxanthomonas</taxon>
    </lineage>
</organism>
<comment type="caution">
    <text evidence="6">The sequence shown here is derived from an EMBL/GenBank/DDBJ whole genome shotgun (WGS) entry which is preliminary data.</text>
</comment>
<dbReference type="SUPFAM" id="SSF54171">
    <property type="entry name" value="DNA-binding domain"/>
    <property type="match status" value="1"/>
</dbReference>
<dbReference type="InterPro" id="IPR001471">
    <property type="entry name" value="AP2/ERF_dom"/>
</dbReference>
<dbReference type="InterPro" id="IPR044925">
    <property type="entry name" value="His-Me_finger_sf"/>
</dbReference>
<evidence type="ECO:0000256" key="1">
    <source>
        <dbReference type="ARBA" id="ARBA00023015"/>
    </source>
</evidence>
<dbReference type="Proteomes" id="UP000052052">
    <property type="component" value="Unassembled WGS sequence"/>
</dbReference>
<dbReference type="GO" id="GO:0003677">
    <property type="term" value="F:DNA binding"/>
    <property type="evidence" value="ECO:0007669"/>
    <property type="project" value="UniProtKB-KW"/>
</dbReference>
<dbReference type="InterPro" id="IPR016177">
    <property type="entry name" value="DNA-bd_dom_sf"/>
</dbReference>
<dbReference type="OrthoDB" id="388551at2"/>
<keyword evidence="3" id="KW-0804">Transcription</keyword>
<keyword evidence="7" id="KW-1185">Reference proteome</keyword>
<evidence type="ECO:0000256" key="4">
    <source>
        <dbReference type="SAM" id="MobiDB-lite"/>
    </source>
</evidence>
<dbReference type="AlphaFoldDB" id="A0A0R0CS86"/>
<evidence type="ECO:0000313" key="6">
    <source>
        <dbReference type="EMBL" id="KRG69146.1"/>
    </source>
</evidence>
<dbReference type="GO" id="GO:0003700">
    <property type="term" value="F:DNA-binding transcription factor activity"/>
    <property type="evidence" value="ECO:0007669"/>
    <property type="project" value="InterPro"/>
</dbReference>
<dbReference type="Gene3D" id="3.30.730.10">
    <property type="entry name" value="AP2/ERF domain"/>
    <property type="match status" value="1"/>
</dbReference>
<keyword evidence="2" id="KW-0238">DNA-binding</keyword>